<name>A0A059JFQ6_TRIIM</name>
<protein>
    <submittedName>
        <fullName evidence="2">Uncharacterized protein</fullName>
    </submittedName>
</protein>
<keyword evidence="3" id="KW-1185">Reference proteome</keyword>
<sequence length="133" mass="14977">MSHVYTNLNPAKSQEYGGDEVEVHEGEHRDEMAEREREEKEKEEEREKQRPADRVQPIVEAQSCGGRFLELTDYLEPRLNWTCSLTALSARATATTSRHAVLDLFHVSSAHPSAAVRAQADSGEQSESVLTRL</sequence>
<dbReference type="HOGENOM" id="CLU_133990_0_0_1"/>
<feature type="compositionally biased region" description="Basic and acidic residues" evidence="1">
    <location>
        <begin position="21"/>
        <end position="53"/>
    </location>
</feature>
<evidence type="ECO:0000313" key="3">
    <source>
        <dbReference type="Proteomes" id="UP000024533"/>
    </source>
</evidence>
<evidence type="ECO:0000256" key="1">
    <source>
        <dbReference type="SAM" id="MobiDB-lite"/>
    </source>
</evidence>
<gene>
    <name evidence="2" type="ORF">H109_01665</name>
</gene>
<accession>A0A059JFQ6</accession>
<reference evidence="2 3" key="1">
    <citation type="submission" date="2014-02" db="EMBL/GenBank/DDBJ databases">
        <title>The Genome Sequence of Trichophyton interdigitale MR816.</title>
        <authorList>
            <consortium name="The Broad Institute Genomics Platform"/>
            <person name="Cuomo C.A."/>
            <person name="White T.C."/>
            <person name="Graser Y."/>
            <person name="Martinez-Rossi N."/>
            <person name="Heitman J."/>
            <person name="Young S.K."/>
            <person name="Zeng Q."/>
            <person name="Gargeya S."/>
            <person name="Abouelleil A."/>
            <person name="Alvarado L."/>
            <person name="Chapman S.B."/>
            <person name="Gainer-Dewar J."/>
            <person name="Goldberg J."/>
            <person name="Griggs A."/>
            <person name="Gujja S."/>
            <person name="Hansen M."/>
            <person name="Howarth C."/>
            <person name="Imamovic A."/>
            <person name="Larimer J."/>
            <person name="Martinez D."/>
            <person name="Murphy C."/>
            <person name="Pearson M.D."/>
            <person name="Persinoti G."/>
            <person name="Poon T."/>
            <person name="Priest M."/>
            <person name="Roberts A.D."/>
            <person name="Saif S."/>
            <person name="Shea T.D."/>
            <person name="Sykes S.N."/>
            <person name="Wortman J."/>
            <person name="Nusbaum C."/>
            <person name="Birren B."/>
        </authorList>
    </citation>
    <scope>NUCLEOTIDE SEQUENCE [LARGE SCALE GENOMIC DNA]</scope>
    <source>
        <strain evidence="2 3">MR816</strain>
    </source>
</reference>
<proteinExistence type="predicted"/>
<dbReference type="AlphaFoldDB" id="A0A059JFQ6"/>
<dbReference type="Proteomes" id="UP000024533">
    <property type="component" value="Unassembled WGS sequence"/>
</dbReference>
<organism evidence="2 3">
    <name type="scientific">Trichophyton interdigitale (strain MR816)</name>
    <dbReference type="NCBI Taxonomy" id="1215338"/>
    <lineage>
        <taxon>Eukaryota</taxon>
        <taxon>Fungi</taxon>
        <taxon>Dikarya</taxon>
        <taxon>Ascomycota</taxon>
        <taxon>Pezizomycotina</taxon>
        <taxon>Eurotiomycetes</taxon>
        <taxon>Eurotiomycetidae</taxon>
        <taxon>Onygenales</taxon>
        <taxon>Arthrodermataceae</taxon>
        <taxon>Trichophyton</taxon>
    </lineage>
</organism>
<comment type="caution">
    <text evidence="2">The sequence shown here is derived from an EMBL/GenBank/DDBJ whole genome shotgun (WGS) entry which is preliminary data.</text>
</comment>
<feature type="compositionally biased region" description="Polar residues" evidence="1">
    <location>
        <begin position="1"/>
        <end position="12"/>
    </location>
</feature>
<evidence type="ECO:0000313" key="2">
    <source>
        <dbReference type="EMBL" id="KDB26523.1"/>
    </source>
</evidence>
<feature type="region of interest" description="Disordered" evidence="1">
    <location>
        <begin position="1"/>
        <end position="58"/>
    </location>
</feature>
<dbReference type="EMBL" id="AOKY01000125">
    <property type="protein sequence ID" value="KDB26523.1"/>
    <property type="molecule type" value="Genomic_DNA"/>
</dbReference>